<feature type="signal peptide" evidence="5">
    <location>
        <begin position="1"/>
        <end position="21"/>
    </location>
</feature>
<feature type="region of interest" description="Disordered" evidence="3">
    <location>
        <begin position="25"/>
        <end position="58"/>
    </location>
</feature>
<dbReference type="AlphaFoldDB" id="V5GL67"/>
<dbReference type="Pfam" id="PF07771">
    <property type="entry name" value="TSGP1"/>
    <property type="match status" value="1"/>
</dbReference>
<evidence type="ECO:0000256" key="1">
    <source>
        <dbReference type="ARBA" id="ARBA00004613"/>
    </source>
</evidence>
<dbReference type="InterPro" id="IPR011694">
    <property type="entry name" value="Ixonnexin-like"/>
</dbReference>
<accession>V5GL67</accession>
<organism evidence="6">
    <name type="scientific">Ixodes ricinus</name>
    <name type="common">Common tick</name>
    <name type="synonym">Acarus ricinus</name>
    <dbReference type="NCBI Taxonomy" id="34613"/>
    <lineage>
        <taxon>Eukaryota</taxon>
        <taxon>Metazoa</taxon>
        <taxon>Ecdysozoa</taxon>
        <taxon>Arthropoda</taxon>
        <taxon>Chelicerata</taxon>
        <taxon>Arachnida</taxon>
        <taxon>Acari</taxon>
        <taxon>Parasitiformes</taxon>
        <taxon>Ixodida</taxon>
        <taxon>Ixodoidea</taxon>
        <taxon>Ixodidae</taxon>
        <taxon>Ixodinae</taxon>
        <taxon>Ixodes</taxon>
    </lineage>
</organism>
<keyword evidence="2" id="KW-0964">Secreted</keyword>
<evidence type="ECO:0000256" key="4">
    <source>
        <dbReference type="SAM" id="Phobius"/>
    </source>
</evidence>
<proteinExistence type="evidence at transcript level"/>
<evidence type="ECO:0000256" key="5">
    <source>
        <dbReference type="SAM" id="SignalP"/>
    </source>
</evidence>
<sequence length="146" mass="15697">MFKLSFFLIFVFAGLCFGVSSEDVSSSGNSKTVEGAETSNVNSDGTSDSEGTSGQGEWIPVPVGNHILAEISTAMMGLTGITLVLASLAFFGSVAADDCRNGTRPSSQNDRGGCDFYCWNEGTRSYDQYFFTDGVELSFLLTNWLY</sequence>
<reference evidence="6" key="1">
    <citation type="journal article" date="2015" name="Sci. Rep.">
        <title>Tissue- and time-dependent transcription in Ixodes ricinus salivary glands and midguts when blood feeding on the vertebrate host.</title>
        <authorList>
            <person name="Kotsyfakis M."/>
            <person name="Schwarz A."/>
            <person name="Erhart J."/>
            <person name="Ribeiro J.M."/>
        </authorList>
    </citation>
    <scope>NUCLEOTIDE SEQUENCE</scope>
    <source>
        <tissue evidence="6">Salivary gland and midgut</tissue>
    </source>
</reference>
<keyword evidence="5" id="KW-0732">Signal</keyword>
<name>V5GL67_IXORI</name>
<evidence type="ECO:0000256" key="3">
    <source>
        <dbReference type="SAM" id="MobiDB-lite"/>
    </source>
</evidence>
<keyword evidence="4" id="KW-1133">Transmembrane helix</keyword>
<feature type="chain" id="PRO_5004733768" evidence="5">
    <location>
        <begin position="22"/>
        <end position="146"/>
    </location>
</feature>
<keyword evidence="4" id="KW-0812">Transmembrane</keyword>
<dbReference type="EMBL" id="GANP01013418">
    <property type="protein sequence ID" value="JAB71050.1"/>
    <property type="molecule type" value="mRNA"/>
</dbReference>
<protein>
    <submittedName>
        <fullName evidence="6">Putative tick salivary peptide group 1</fullName>
    </submittedName>
</protein>
<feature type="transmembrane region" description="Helical" evidence="4">
    <location>
        <begin position="74"/>
        <end position="96"/>
    </location>
</feature>
<evidence type="ECO:0000256" key="2">
    <source>
        <dbReference type="ARBA" id="ARBA00022525"/>
    </source>
</evidence>
<keyword evidence="4" id="KW-0472">Membrane</keyword>
<dbReference type="GO" id="GO:0005576">
    <property type="term" value="C:extracellular region"/>
    <property type="evidence" value="ECO:0007669"/>
    <property type="project" value="UniProtKB-SubCell"/>
</dbReference>
<evidence type="ECO:0000313" key="6">
    <source>
        <dbReference type="EMBL" id="JAB71050.1"/>
    </source>
</evidence>
<feature type="compositionally biased region" description="Low complexity" evidence="3">
    <location>
        <begin position="43"/>
        <end position="57"/>
    </location>
</feature>
<comment type="subcellular location">
    <subcellularLocation>
        <location evidence="1">Secreted</location>
    </subcellularLocation>
</comment>